<dbReference type="Proteomes" id="UP000198302">
    <property type="component" value="Unassembled WGS sequence"/>
</dbReference>
<evidence type="ECO:0000313" key="4">
    <source>
        <dbReference type="Proteomes" id="UP000198302"/>
    </source>
</evidence>
<dbReference type="EMBL" id="MUGX01000029">
    <property type="protein sequence ID" value="OXA84736.1"/>
    <property type="molecule type" value="Genomic_DNA"/>
</dbReference>
<dbReference type="Proteomes" id="UP000032061">
    <property type="component" value="Unassembled WGS sequence"/>
</dbReference>
<evidence type="ECO:0000313" key="1">
    <source>
        <dbReference type="EMBL" id="KIO54666.1"/>
    </source>
</evidence>
<dbReference type="STRING" id="37752.IW18_01275"/>
<accession>A0A0D0F4R4</accession>
<reference evidence="2 4" key="2">
    <citation type="submission" date="2016-11" db="EMBL/GenBank/DDBJ databases">
        <title>Whole genomes of Flavobacteriaceae.</title>
        <authorList>
            <person name="Stine C."/>
            <person name="Li C."/>
            <person name="Tadesse D."/>
        </authorList>
    </citation>
    <scope>NUCLEOTIDE SEQUENCE [LARGE SCALE GENOMIC DNA]</scope>
    <source>
        <strain evidence="2 4">ATCC 51468</strain>
    </source>
</reference>
<dbReference type="AlphaFoldDB" id="A0A0D0F4R4"/>
<reference evidence="1 3" key="1">
    <citation type="submission" date="2015-01" db="EMBL/GenBank/DDBJ databases">
        <title>Genome of Flavobacterium hibernum DSM 12611.</title>
        <authorList>
            <person name="Stropko S.J."/>
            <person name="Pipes S.E."/>
            <person name="Newman J.D."/>
        </authorList>
    </citation>
    <scope>NUCLEOTIDE SEQUENCE [LARGE SCALE GENOMIC DNA]</scope>
    <source>
        <strain evidence="1 3">DSM 12611</strain>
    </source>
</reference>
<evidence type="ECO:0000313" key="3">
    <source>
        <dbReference type="Proteomes" id="UP000032061"/>
    </source>
</evidence>
<name>A0A0D0F4R4_9FLAO</name>
<gene>
    <name evidence="2" type="ORF">B0A73_19180</name>
    <name evidence="1" type="ORF">IW18_01275</name>
</gene>
<protein>
    <submittedName>
        <fullName evidence="1">Uncharacterized protein</fullName>
    </submittedName>
</protein>
<proteinExistence type="predicted"/>
<keyword evidence="4" id="KW-1185">Reference proteome</keyword>
<evidence type="ECO:0000313" key="2">
    <source>
        <dbReference type="EMBL" id="OXA84736.1"/>
    </source>
</evidence>
<dbReference type="EMBL" id="JPRK01000002">
    <property type="protein sequence ID" value="KIO54666.1"/>
    <property type="molecule type" value="Genomic_DNA"/>
</dbReference>
<organism evidence="1 3">
    <name type="scientific">Flavobacterium hibernum</name>
    <dbReference type="NCBI Taxonomy" id="37752"/>
    <lineage>
        <taxon>Bacteria</taxon>
        <taxon>Pseudomonadati</taxon>
        <taxon>Bacteroidota</taxon>
        <taxon>Flavobacteriia</taxon>
        <taxon>Flavobacteriales</taxon>
        <taxon>Flavobacteriaceae</taxon>
        <taxon>Flavobacterium</taxon>
    </lineage>
</organism>
<sequence>MQCPKNELNLIEKQKQKEENKHAVHQFSAVSFSKLLFSLFIFFNKPFDAFNVYWVRFHKIVYSNLSRMKKTKALKRAN</sequence>
<comment type="caution">
    <text evidence="1">The sequence shown here is derived from an EMBL/GenBank/DDBJ whole genome shotgun (WGS) entry which is preliminary data.</text>
</comment>